<dbReference type="Pfam" id="PF00149">
    <property type="entry name" value="Metallophos"/>
    <property type="match status" value="1"/>
</dbReference>
<evidence type="ECO:0000313" key="3">
    <source>
        <dbReference type="EMBL" id="QJA75721.1"/>
    </source>
</evidence>
<organism evidence="3">
    <name type="scientific">viral metagenome</name>
    <dbReference type="NCBI Taxonomy" id="1070528"/>
    <lineage>
        <taxon>unclassified sequences</taxon>
        <taxon>metagenomes</taxon>
        <taxon>organismal metagenomes</taxon>
    </lineage>
</organism>
<dbReference type="InterPro" id="IPR004843">
    <property type="entry name" value="Calcineurin-like_PHP"/>
</dbReference>
<dbReference type="GO" id="GO:0016787">
    <property type="term" value="F:hydrolase activity"/>
    <property type="evidence" value="ECO:0007669"/>
    <property type="project" value="InterPro"/>
</dbReference>
<dbReference type="PANTHER" id="PTHR30337">
    <property type="entry name" value="COMPONENT OF ATP-DEPENDENT DSDNA EXONUCLEASE"/>
    <property type="match status" value="1"/>
</dbReference>
<name>A0A6M3K274_9ZZZZ</name>
<sequence>MSFIFDIKIVKQKEVSEINVTDGFVVVGDIHLYNAYPYSDRTELISSRLSDLEKVLYDIGYVCRQYKLPLIMNGDIIHSGTFDFAVEHILTKFLMEFEDILIFINLGNHDLDGDVTVLEPLVKISKNTQHFIVTSPQNYAINKTLIFCFMPFSKLEKTIVGLKKLSKKLDESRTNVLFIHNTFSNIRFQNNVYSVSGLNQKMKLLRVFDMIVASHIHKYQIICNKRGFYTSSIIPLGFGERKKEHGYHIIDLKKRIRYFIIPDAPSFKYINSTDVNNIASKKVNGCFICVKVKDTVLGTIDKGKIKKTLVSKGALFVKFKVERSSQKHTFKSNEPEDNLDIKTILVSYSEHLSEKFSLKRKEVEREGLLILEKVKDAFSERKLGG</sequence>
<dbReference type="InterPro" id="IPR029052">
    <property type="entry name" value="Metallo-depent_PP-like"/>
</dbReference>
<evidence type="ECO:0000313" key="2">
    <source>
        <dbReference type="EMBL" id="QJA63068.1"/>
    </source>
</evidence>
<feature type="domain" description="Calcineurin-like phosphoesterase" evidence="1">
    <location>
        <begin position="24"/>
        <end position="219"/>
    </location>
</feature>
<reference evidence="3" key="1">
    <citation type="submission" date="2020-03" db="EMBL/GenBank/DDBJ databases">
        <title>The deep terrestrial virosphere.</title>
        <authorList>
            <person name="Holmfeldt K."/>
            <person name="Nilsson E."/>
            <person name="Simone D."/>
            <person name="Lopez-Fernandez M."/>
            <person name="Wu X."/>
            <person name="de Brujin I."/>
            <person name="Lundin D."/>
            <person name="Andersson A."/>
            <person name="Bertilsson S."/>
            <person name="Dopson M."/>
        </authorList>
    </citation>
    <scope>NUCLEOTIDE SEQUENCE</scope>
    <source>
        <strain evidence="3">MM415A01719</strain>
        <strain evidence="2">MM415B00659</strain>
    </source>
</reference>
<dbReference type="EMBL" id="MT141489">
    <property type="protein sequence ID" value="QJA63068.1"/>
    <property type="molecule type" value="Genomic_DNA"/>
</dbReference>
<dbReference type="AlphaFoldDB" id="A0A6M3K274"/>
<dbReference type="Gene3D" id="3.60.21.10">
    <property type="match status" value="1"/>
</dbReference>
<dbReference type="EMBL" id="MT142181">
    <property type="protein sequence ID" value="QJA75721.1"/>
    <property type="molecule type" value="Genomic_DNA"/>
</dbReference>
<dbReference type="SUPFAM" id="SSF56300">
    <property type="entry name" value="Metallo-dependent phosphatases"/>
    <property type="match status" value="1"/>
</dbReference>
<gene>
    <name evidence="3" type="ORF">MM415A01719_0007</name>
    <name evidence="2" type="ORF">MM415B00659_0022</name>
</gene>
<accession>A0A6M3K274</accession>
<proteinExistence type="predicted"/>
<evidence type="ECO:0000259" key="1">
    <source>
        <dbReference type="Pfam" id="PF00149"/>
    </source>
</evidence>
<dbReference type="InterPro" id="IPR050535">
    <property type="entry name" value="DNA_Repair-Maintenance_Comp"/>
</dbReference>
<protein>
    <submittedName>
        <fullName evidence="3">Putative calcineurin-like phosphoesterase</fullName>
    </submittedName>
</protein>